<dbReference type="OrthoDB" id="10008651at2"/>
<dbReference type="KEGG" id="mste:MSTE_03550"/>
<dbReference type="EMBL" id="AP018165">
    <property type="protein sequence ID" value="BAX98850.1"/>
    <property type="molecule type" value="Genomic_DNA"/>
</dbReference>
<reference evidence="2 3" key="2">
    <citation type="journal article" date="2017" name="Int. J. Syst. Evol. Microbiol.">
        <title>Mycobacterium stephanolepidis sp. nov., a rapidly growing species related to Mycobacterium chelonae, isolated from marine teleost fish, Stephanolepis cirrhifer.</title>
        <authorList>
            <person name="Fukano H."/>
            <person name="Wada S."/>
            <person name="Kurata O."/>
            <person name="Katayama K."/>
            <person name="Fujiwara N."/>
            <person name="Hoshino Y."/>
        </authorList>
    </citation>
    <scope>NUCLEOTIDE SEQUENCE [LARGE SCALE GENOMIC DNA]</scope>
    <source>
        <strain evidence="2 3">NJB0901</strain>
    </source>
</reference>
<feature type="region of interest" description="Disordered" evidence="1">
    <location>
        <begin position="143"/>
        <end position="185"/>
    </location>
</feature>
<dbReference type="InterPro" id="IPR021226">
    <property type="entry name" value="Phage_gene29"/>
</dbReference>
<organism evidence="2 3">
    <name type="scientific">[Mycobacterium] stephanolepidis</name>
    <dbReference type="NCBI Taxonomy" id="1520670"/>
    <lineage>
        <taxon>Bacteria</taxon>
        <taxon>Bacillati</taxon>
        <taxon>Actinomycetota</taxon>
        <taxon>Actinomycetes</taxon>
        <taxon>Mycobacteriales</taxon>
        <taxon>Mycobacteriaceae</taxon>
        <taxon>Mycobacteroides</taxon>
    </lineage>
</organism>
<feature type="compositionally biased region" description="Acidic residues" evidence="1">
    <location>
        <begin position="166"/>
        <end position="185"/>
    </location>
</feature>
<evidence type="ECO:0000313" key="2">
    <source>
        <dbReference type="EMBL" id="BAX98850.1"/>
    </source>
</evidence>
<name>A0A1Z4F0W3_9MYCO</name>
<protein>
    <recommendedName>
        <fullName evidence="4">Minor tail protein</fullName>
    </recommendedName>
</protein>
<dbReference type="Proteomes" id="UP000217954">
    <property type="component" value="Chromosome"/>
</dbReference>
<feature type="compositionally biased region" description="Basic and acidic residues" evidence="1">
    <location>
        <begin position="143"/>
        <end position="156"/>
    </location>
</feature>
<keyword evidence="3" id="KW-1185">Reference proteome</keyword>
<evidence type="ECO:0000256" key="1">
    <source>
        <dbReference type="SAM" id="MobiDB-lite"/>
    </source>
</evidence>
<dbReference type="AlphaFoldDB" id="A0A1Z4F0W3"/>
<feature type="region of interest" description="Disordered" evidence="1">
    <location>
        <begin position="103"/>
        <end position="123"/>
    </location>
</feature>
<dbReference type="RefSeq" id="WP_096503108.1">
    <property type="nucleotide sequence ID" value="NZ_AP018165.1"/>
</dbReference>
<accession>A0A1Z4F0W3</accession>
<reference evidence="3" key="1">
    <citation type="journal article" date="2017" name="Genome Announc.">
        <title>Complete Genome Sequence of Mycobacterium stephanolepidis.</title>
        <authorList>
            <person name="Fukano H."/>
            <person name="Yoshida M."/>
            <person name="Katayama Y."/>
            <person name="Omatsu T."/>
            <person name="Mizutani T."/>
            <person name="Kurata O."/>
            <person name="Wada S."/>
            <person name="Hoshino Y."/>
        </authorList>
    </citation>
    <scope>NUCLEOTIDE SEQUENCE [LARGE SCALE GENOMIC DNA]</scope>
    <source>
        <strain evidence="3">NJB0901</strain>
    </source>
</reference>
<dbReference type="Pfam" id="PF10910">
    <property type="entry name" value="Phage_gene29"/>
    <property type="match status" value="1"/>
</dbReference>
<sequence length="185" mass="21209">MSSRNKKQGKVFPKFPYDRKFTKAELDEIFARQDRLCAAFRDAVGPNGWGLGLPEDHLQLLMFHGALAGVDVDDEKAFIRARRLPDQSGRLVDAVEWVVKKEDTPRARSRDARREARARAKEIDELDPDVRDALIDMVKRKGQRVYDRGHAEVPAEDRDEYTADLADLEDEPEDRDSDDTKEDTP</sequence>
<evidence type="ECO:0000313" key="3">
    <source>
        <dbReference type="Proteomes" id="UP000217954"/>
    </source>
</evidence>
<proteinExistence type="predicted"/>
<evidence type="ECO:0008006" key="4">
    <source>
        <dbReference type="Google" id="ProtNLM"/>
    </source>
</evidence>
<gene>
    <name evidence="2" type="ORF">MSTE_03550</name>
</gene>